<dbReference type="InterPro" id="IPR041622">
    <property type="entry name" value="SLATT_fungi"/>
</dbReference>
<proteinExistence type="predicted"/>
<dbReference type="Proteomes" id="UP000001610">
    <property type="component" value="Unassembled WGS sequence"/>
</dbReference>
<dbReference type="InParanoid" id="G3JNF4"/>
<dbReference type="GeneID" id="18170235"/>
<feature type="transmembrane region" description="Helical" evidence="2">
    <location>
        <begin position="160"/>
        <end position="179"/>
    </location>
</feature>
<keyword evidence="2" id="KW-0812">Transmembrane</keyword>
<reference evidence="4 5" key="1">
    <citation type="journal article" date="2011" name="Genome Biol.">
        <title>Genome sequence of the insect pathogenic fungus Cordyceps militaris, a valued traditional Chinese medicine.</title>
        <authorList>
            <person name="Zheng P."/>
            <person name="Xia Y."/>
            <person name="Xiao G."/>
            <person name="Xiong C."/>
            <person name="Hu X."/>
            <person name="Zhang S."/>
            <person name="Zheng H."/>
            <person name="Huang Y."/>
            <person name="Zhou Y."/>
            <person name="Wang S."/>
            <person name="Zhao G.P."/>
            <person name="Liu X."/>
            <person name="St Leger R.J."/>
            <person name="Wang C."/>
        </authorList>
    </citation>
    <scope>NUCLEOTIDE SEQUENCE [LARGE SCALE GENOMIC DNA]</scope>
    <source>
        <strain evidence="4 5">CM01</strain>
    </source>
</reference>
<dbReference type="Pfam" id="PF18142">
    <property type="entry name" value="SLATT_fungal"/>
    <property type="match status" value="1"/>
</dbReference>
<dbReference type="HOGENOM" id="CLU_041298_0_0_1"/>
<dbReference type="AlphaFoldDB" id="G3JNF4"/>
<dbReference type="OrthoDB" id="4472872at2759"/>
<keyword evidence="5" id="KW-1185">Reference proteome</keyword>
<feature type="compositionally biased region" description="Basic and acidic residues" evidence="1">
    <location>
        <begin position="314"/>
        <end position="337"/>
    </location>
</feature>
<feature type="compositionally biased region" description="Polar residues" evidence="1">
    <location>
        <begin position="1"/>
        <end position="11"/>
    </location>
</feature>
<feature type="region of interest" description="Disordered" evidence="1">
    <location>
        <begin position="1"/>
        <end position="49"/>
    </location>
</feature>
<gene>
    <name evidence="4" type="ORF">CCM_08227</name>
</gene>
<keyword evidence="2" id="KW-1133">Transmembrane helix</keyword>
<dbReference type="VEuPathDB" id="FungiDB:CCM_08227"/>
<dbReference type="EMBL" id="JH126404">
    <property type="protein sequence ID" value="EGX89973.1"/>
    <property type="molecule type" value="Genomic_DNA"/>
</dbReference>
<dbReference type="RefSeq" id="XP_006673428.1">
    <property type="nucleotide sequence ID" value="XM_006673365.1"/>
</dbReference>
<organism evidence="4 5">
    <name type="scientific">Cordyceps militaris (strain CM01)</name>
    <name type="common">Caterpillar fungus</name>
    <dbReference type="NCBI Taxonomy" id="983644"/>
    <lineage>
        <taxon>Eukaryota</taxon>
        <taxon>Fungi</taxon>
        <taxon>Dikarya</taxon>
        <taxon>Ascomycota</taxon>
        <taxon>Pezizomycotina</taxon>
        <taxon>Sordariomycetes</taxon>
        <taxon>Hypocreomycetidae</taxon>
        <taxon>Hypocreales</taxon>
        <taxon>Cordycipitaceae</taxon>
        <taxon>Cordyceps</taxon>
    </lineage>
</organism>
<accession>G3JNF4</accession>
<feature type="compositionally biased region" description="Low complexity" evidence="1">
    <location>
        <begin position="338"/>
        <end position="379"/>
    </location>
</feature>
<sequence length="433" mass="45200">MPATSSAPSNFDQRDAPENRYHRRASPPKPLSLPQNRPPGHPFSTNANNMSFQTLDEDERRPLLLPRPGPPGTGAAAITAEMIDHHDQFCQLVGVRPLNHPHGESYRAHPQSLYVRAVGRRRGQNLTYMFTASLVNTLLLSQVVLGAALTGLGASNSSRVLITVFGALNTVIAGVVAFLKSRGQPMRARMFRDDLSRVVDEIENSAVMWFGISQGAHGYGAIDTDDQVTVRGEVARLTRLYDRAVKNNTMNDPDMYNANGASDSYSAGLRKVGAASAPGPLINSVVAPPPGFPAAPAPAPVPVADPDDSPASKPPERSQAKSDASSDKGSDASKKADPPAAAAPTPEVAQPAAQPVPAADTPAADATPAATPAAETPKPVADDKPVAAAAAAPPPPPAPIQSFLSHADPDESPASSATPPKRESSTKTLVNAN</sequence>
<evidence type="ECO:0000313" key="4">
    <source>
        <dbReference type="EMBL" id="EGX89973.1"/>
    </source>
</evidence>
<feature type="transmembrane region" description="Helical" evidence="2">
    <location>
        <begin position="126"/>
        <end position="148"/>
    </location>
</feature>
<name>G3JNF4_CORMM</name>
<dbReference type="PANTHER" id="PTHR38793">
    <property type="entry name" value="SLATT_FUNGAL DOMAIN-CONTAINING PROTEIN-RELATED"/>
    <property type="match status" value="1"/>
</dbReference>
<evidence type="ECO:0000256" key="1">
    <source>
        <dbReference type="SAM" id="MobiDB-lite"/>
    </source>
</evidence>
<protein>
    <recommendedName>
        <fullName evidence="3">SMODS and SLOG-associating 2TM effector domain-containing protein</fullName>
    </recommendedName>
</protein>
<dbReference type="PANTHER" id="PTHR38793:SF3">
    <property type="entry name" value="SMODS AND SLOG-ASSOCIATING 2TM EFFECTOR DOMAIN-CONTAINING PROTEIN"/>
    <property type="match status" value="1"/>
</dbReference>
<keyword evidence="2" id="KW-0472">Membrane</keyword>
<feature type="domain" description="SMODS and SLOG-associating 2TM effector" evidence="3">
    <location>
        <begin position="117"/>
        <end position="247"/>
    </location>
</feature>
<evidence type="ECO:0000256" key="2">
    <source>
        <dbReference type="SAM" id="Phobius"/>
    </source>
</evidence>
<evidence type="ECO:0000313" key="5">
    <source>
        <dbReference type="Proteomes" id="UP000001610"/>
    </source>
</evidence>
<dbReference type="NCBIfam" id="NF033635">
    <property type="entry name" value="SLATT_fungal"/>
    <property type="match status" value="1"/>
</dbReference>
<feature type="region of interest" description="Disordered" evidence="1">
    <location>
        <begin position="296"/>
        <end position="433"/>
    </location>
</feature>
<feature type="compositionally biased region" description="Pro residues" evidence="1">
    <location>
        <begin position="27"/>
        <end position="41"/>
    </location>
</feature>
<dbReference type="eggNOG" id="ENOG502SJQ8">
    <property type="taxonomic scope" value="Eukaryota"/>
</dbReference>
<dbReference type="OMA" id="HPQSLYV"/>
<evidence type="ECO:0000259" key="3">
    <source>
        <dbReference type="Pfam" id="PF18142"/>
    </source>
</evidence>
<dbReference type="KEGG" id="cmt:CCM_08227"/>